<dbReference type="RefSeq" id="WP_166908966.1">
    <property type="nucleotide sequence ID" value="NZ_JAASRS010000001.1"/>
</dbReference>
<dbReference type="PANTHER" id="PTHR33993:SF2">
    <property type="entry name" value="VOC DOMAIN-CONTAINING PROTEIN"/>
    <property type="match status" value="1"/>
</dbReference>
<dbReference type="InterPro" id="IPR037523">
    <property type="entry name" value="VOC_core"/>
</dbReference>
<dbReference type="Gene3D" id="3.10.180.10">
    <property type="entry name" value="2,3-Dihydroxybiphenyl 1,2-Dioxygenase, domain 1"/>
    <property type="match status" value="1"/>
</dbReference>
<feature type="domain" description="VOC" evidence="1">
    <location>
        <begin position="3"/>
        <end position="117"/>
    </location>
</feature>
<evidence type="ECO:0000313" key="3">
    <source>
        <dbReference type="Proteomes" id="UP000532769"/>
    </source>
</evidence>
<keyword evidence="3" id="KW-1185">Reference proteome</keyword>
<dbReference type="PROSITE" id="PS51819">
    <property type="entry name" value="VOC"/>
    <property type="match status" value="1"/>
</dbReference>
<organism evidence="2 3">
    <name type="scientific">Saccharococcus thermophilus</name>
    <dbReference type="NCBI Taxonomy" id="29396"/>
    <lineage>
        <taxon>Bacteria</taxon>
        <taxon>Bacillati</taxon>
        <taxon>Bacillota</taxon>
        <taxon>Bacilli</taxon>
        <taxon>Bacillales</taxon>
        <taxon>Anoxybacillaceae</taxon>
        <taxon>Saccharococcus</taxon>
    </lineage>
</organism>
<evidence type="ECO:0000313" key="2">
    <source>
        <dbReference type="EMBL" id="NIK14607.1"/>
    </source>
</evidence>
<dbReference type="InterPro" id="IPR052164">
    <property type="entry name" value="Anthracycline_SecMetBiosynth"/>
</dbReference>
<dbReference type="InterPro" id="IPR029068">
    <property type="entry name" value="Glyas_Bleomycin-R_OHBP_Dase"/>
</dbReference>
<evidence type="ECO:0000259" key="1">
    <source>
        <dbReference type="PROSITE" id="PS51819"/>
    </source>
</evidence>
<protein>
    <recommendedName>
        <fullName evidence="1">VOC domain-containing protein</fullName>
    </recommendedName>
</protein>
<reference evidence="2 3" key="1">
    <citation type="submission" date="2020-03" db="EMBL/GenBank/DDBJ databases">
        <title>Genomic Encyclopedia of Archaeal and Bacterial Type Strains, Phase II (KMG-II): from individual species to whole genera.</title>
        <authorList>
            <person name="Goeker M."/>
        </authorList>
    </citation>
    <scope>NUCLEOTIDE SEQUENCE [LARGE SCALE GENOMIC DNA]</scope>
    <source>
        <strain evidence="2 3">DSM 4749</strain>
    </source>
</reference>
<dbReference type="InterPro" id="IPR004360">
    <property type="entry name" value="Glyas_Fos-R_dOase_dom"/>
</dbReference>
<proteinExistence type="predicted"/>
<dbReference type="PANTHER" id="PTHR33993">
    <property type="entry name" value="GLYOXALASE-RELATED"/>
    <property type="match status" value="1"/>
</dbReference>
<dbReference type="SUPFAM" id="SSF54593">
    <property type="entry name" value="Glyoxalase/Bleomycin resistance protein/Dihydroxybiphenyl dioxygenase"/>
    <property type="match status" value="1"/>
</dbReference>
<dbReference type="Pfam" id="PF00903">
    <property type="entry name" value="Glyoxalase"/>
    <property type="match status" value="1"/>
</dbReference>
<dbReference type="CDD" id="cd07247">
    <property type="entry name" value="SgaA_N_like"/>
    <property type="match status" value="1"/>
</dbReference>
<sequence length="122" mass="13534">MGKVLRFEFQVPNPEQAIEFYSKTFGWKFEKMPGQQDYWFIITGDSDKPGIDGGLMKSPDGATRTINSIEVNSIDSYLTQVVENGGQVVVPKTAIPNMGYFAYCIDNQGLLFGVSEVNPNAK</sequence>
<dbReference type="AlphaFoldDB" id="A0A846MDP2"/>
<comment type="caution">
    <text evidence="2">The sequence shown here is derived from an EMBL/GenBank/DDBJ whole genome shotgun (WGS) entry which is preliminary data.</text>
</comment>
<name>A0A846MDP2_9BACL</name>
<dbReference type="Proteomes" id="UP000532769">
    <property type="component" value="Unassembled WGS sequence"/>
</dbReference>
<accession>A0A846MDP2</accession>
<gene>
    <name evidence="2" type="ORF">BDD39_001117</name>
</gene>
<dbReference type="EMBL" id="JAASRS010000001">
    <property type="protein sequence ID" value="NIK14607.1"/>
    <property type="molecule type" value="Genomic_DNA"/>
</dbReference>